<organism evidence="2 3">
    <name type="scientific">Streptacidiphilus jiangxiensis</name>
    <dbReference type="NCBI Taxonomy" id="235985"/>
    <lineage>
        <taxon>Bacteria</taxon>
        <taxon>Bacillati</taxon>
        <taxon>Actinomycetota</taxon>
        <taxon>Actinomycetes</taxon>
        <taxon>Kitasatosporales</taxon>
        <taxon>Streptomycetaceae</taxon>
        <taxon>Streptacidiphilus</taxon>
    </lineage>
</organism>
<sequence>MKSTWIAMAGSLIFVLLSVRAVLTPEQRQRVESAPIPGALCLSGISVVLAGAVAMGPGVGSSSHAGPIALGVATAGLGVFLLGLLGQLSIAFTGRPALLVRGPAQVGAGVDPAGRSTWVPEGTARAQAATASSRISVMRDEEDSYAQMRRYHVFGCDRIRSPGWRYVTPGAELLR</sequence>
<feature type="transmembrane region" description="Helical" evidence="1">
    <location>
        <begin position="35"/>
        <end position="56"/>
    </location>
</feature>
<dbReference type="Proteomes" id="UP000183015">
    <property type="component" value="Unassembled WGS sequence"/>
</dbReference>
<feature type="transmembrane region" description="Helical" evidence="1">
    <location>
        <begin position="6"/>
        <end position="23"/>
    </location>
</feature>
<keyword evidence="3" id="KW-1185">Reference proteome</keyword>
<dbReference type="OrthoDB" id="10015196at2"/>
<gene>
    <name evidence="2" type="ORF">SAMN05414137_13929</name>
</gene>
<keyword evidence="1" id="KW-0472">Membrane</keyword>
<evidence type="ECO:0000313" key="3">
    <source>
        <dbReference type="Proteomes" id="UP000183015"/>
    </source>
</evidence>
<dbReference type="RefSeq" id="WP_143094765.1">
    <property type="nucleotide sequence ID" value="NZ_BBPN01000008.1"/>
</dbReference>
<protein>
    <submittedName>
        <fullName evidence="2">Uncharacterized protein</fullName>
    </submittedName>
</protein>
<keyword evidence="1" id="KW-1133">Transmembrane helix</keyword>
<evidence type="ECO:0000256" key="1">
    <source>
        <dbReference type="SAM" id="Phobius"/>
    </source>
</evidence>
<evidence type="ECO:0000313" key="2">
    <source>
        <dbReference type="EMBL" id="SEM63680.1"/>
    </source>
</evidence>
<dbReference type="STRING" id="235985.SAMN05414137_13929"/>
<dbReference type="EMBL" id="FOAZ01000039">
    <property type="protein sequence ID" value="SEM63680.1"/>
    <property type="molecule type" value="Genomic_DNA"/>
</dbReference>
<feature type="transmembrane region" description="Helical" evidence="1">
    <location>
        <begin position="68"/>
        <end position="92"/>
    </location>
</feature>
<reference evidence="3" key="1">
    <citation type="submission" date="2016-10" db="EMBL/GenBank/DDBJ databases">
        <authorList>
            <person name="Varghese N."/>
        </authorList>
    </citation>
    <scope>NUCLEOTIDE SEQUENCE [LARGE SCALE GENOMIC DNA]</scope>
    <source>
        <strain evidence="3">DSM 45096 / BCRC 16803 / CGMCC 4.1857 / CIP 109030 / JCM 12277 / KCTC 19219 / NBRC 100920 / 33214</strain>
    </source>
</reference>
<dbReference type="AlphaFoldDB" id="A0A1H7ZYZ8"/>
<name>A0A1H7ZYZ8_STRJI</name>
<keyword evidence="1" id="KW-0812">Transmembrane</keyword>
<proteinExistence type="predicted"/>
<accession>A0A1H7ZYZ8</accession>